<evidence type="ECO:0000313" key="3">
    <source>
        <dbReference type="Proteomes" id="UP000077521"/>
    </source>
</evidence>
<accession>A0A8T8SJL0</accession>
<feature type="region of interest" description="Disordered" evidence="1">
    <location>
        <begin position="31"/>
        <end position="105"/>
    </location>
</feature>
<dbReference type="Proteomes" id="UP000077521">
    <property type="component" value="Unassembled WGS sequence"/>
</dbReference>
<comment type="caution">
    <text evidence="2">The sequence shown here is derived from an EMBL/GenBank/DDBJ whole genome shotgun (WGS) entry which is preliminary data.</text>
</comment>
<evidence type="ECO:0000256" key="1">
    <source>
        <dbReference type="SAM" id="MobiDB-lite"/>
    </source>
</evidence>
<feature type="compositionally biased region" description="Low complexity" evidence="1">
    <location>
        <begin position="68"/>
        <end position="78"/>
    </location>
</feature>
<feature type="compositionally biased region" description="Basic and acidic residues" evidence="1">
    <location>
        <begin position="34"/>
        <end position="63"/>
    </location>
</feature>
<keyword evidence="3" id="KW-1185">Reference proteome</keyword>
<proteinExistence type="predicted"/>
<reference evidence="2" key="2">
    <citation type="journal article" date="2019" name="IMA Fungus">
        <title>Genome sequencing and comparison of five Tilletia species to identify candidate genes for the detection of regulated species infecting wheat.</title>
        <authorList>
            <person name="Nguyen H.D.T."/>
            <person name="Sultana T."/>
            <person name="Kesanakurti P."/>
            <person name="Hambleton S."/>
        </authorList>
    </citation>
    <scope>NUCLEOTIDE SEQUENCE</scope>
    <source>
        <strain evidence="2">DAOMC 236416</strain>
    </source>
</reference>
<feature type="compositionally biased region" description="Polar residues" evidence="1">
    <location>
        <begin position="79"/>
        <end position="88"/>
    </location>
</feature>
<dbReference type="EMBL" id="LWDF02000918">
    <property type="protein sequence ID" value="KAE8241402.1"/>
    <property type="molecule type" value="Genomic_DNA"/>
</dbReference>
<feature type="compositionally biased region" description="Basic residues" evidence="1">
    <location>
        <begin position="93"/>
        <end position="105"/>
    </location>
</feature>
<organism evidence="2 3">
    <name type="scientific">Tilletia indica</name>
    <dbReference type="NCBI Taxonomy" id="43049"/>
    <lineage>
        <taxon>Eukaryota</taxon>
        <taxon>Fungi</taxon>
        <taxon>Dikarya</taxon>
        <taxon>Basidiomycota</taxon>
        <taxon>Ustilaginomycotina</taxon>
        <taxon>Exobasidiomycetes</taxon>
        <taxon>Tilletiales</taxon>
        <taxon>Tilletiaceae</taxon>
        <taxon>Tilletia</taxon>
    </lineage>
</organism>
<reference evidence="2" key="1">
    <citation type="submission" date="2016-04" db="EMBL/GenBank/DDBJ databases">
        <authorList>
            <person name="Nguyen H.D."/>
            <person name="Samba Siva P."/>
            <person name="Cullis J."/>
            <person name="Levesque C.A."/>
            <person name="Hambleton S."/>
        </authorList>
    </citation>
    <scope>NUCLEOTIDE SEQUENCE</scope>
    <source>
        <strain evidence="2">DAOMC 236416</strain>
    </source>
</reference>
<name>A0A8T8SJL0_9BASI</name>
<sequence>MIKTQFDPTMVHMSDFTGPVYAQAGKNRLIAKKGSADRRRGEKAMMARAAKKMEITEKEKAEAEADEGGASTSSSSTGPLNSTPTATDQNKRVIPKKAPPKKPSV</sequence>
<dbReference type="AlphaFoldDB" id="A0A8T8SJL0"/>
<protein>
    <submittedName>
        <fullName evidence="2">Uncharacterized protein</fullName>
    </submittedName>
</protein>
<evidence type="ECO:0000313" key="2">
    <source>
        <dbReference type="EMBL" id="KAE8241402.1"/>
    </source>
</evidence>
<gene>
    <name evidence="2" type="ORF">A4X13_0g7430</name>
</gene>